<gene>
    <name evidence="1" type="ORF">SAMN05216247_101150</name>
</gene>
<proteinExistence type="predicted"/>
<dbReference type="AlphaFoldDB" id="A0A1H3C2G6"/>
<dbReference type="SUPFAM" id="SSF48695">
    <property type="entry name" value="Multiheme cytochromes"/>
    <property type="match status" value="1"/>
</dbReference>
<evidence type="ECO:0000313" key="1">
    <source>
        <dbReference type="EMBL" id="SDX48230.1"/>
    </source>
</evidence>
<dbReference type="InterPro" id="IPR036280">
    <property type="entry name" value="Multihaem_cyt_sf"/>
</dbReference>
<dbReference type="Proteomes" id="UP000182902">
    <property type="component" value="Unassembled WGS sequence"/>
</dbReference>
<evidence type="ECO:0000313" key="2">
    <source>
        <dbReference type="Proteomes" id="UP000182902"/>
    </source>
</evidence>
<reference evidence="1 2" key="1">
    <citation type="submission" date="2016-10" db="EMBL/GenBank/DDBJ databases">
        <authorList>
            <person name="de Groot N.N."/>
        </authorList>
    </citation>
    <scope>NUCLEOTIDE SEQUENCE [LARGE SCALE GENOMIC DNA]</scope>
    <source>
        <strain evidence="1 2">ICMP 14252</strain>
    </source>
</reference>
<name>A0A1H3C2G6_9PSED</name>
<sequence length="120" mass="13413">MTFYIAPSYDSHYSCPNGHNNSSGAIDVDRRTWTCTQCHHPLDIDMTDSSGLTLTVERHPAKTIRKGDHIVWDKGNSHLASGKVHRSFAPDSKQQATHWTLFVEGYGSGTVPANQYINRI</sequence>
<protein>
    <submittedName>
        <fullName evidence="1">Uncharacterized protein</fullName>
    </submittedName>
</protein>
<dbReference type="RefSeq" id="WP_069785973.1">
    <property type="nucleotide sequence ID" value="NZ_FNOX01000001.1"/>
</dbReference>
<organism evidence="1 2">
    <name type="scientific">Pseudomonas salomonii</name>
    <dbReference type="NCBI Taxonomy" id="191391"/>
    <lineage>
        <taxon>Bacteria</taxon>
        <taxon>Pseudomonadati</taxon>
        <taxon>Pseudomonadota</taxon>
        <taxon>Gammaproteobacteria</taxon>
        <taxon>Pseudomonadales</taxon>
        <taxon>Pseudomonadaceae</taxon>
        <taxon>Pseudomonas</taxon>
    </lineage>
</organism>
<dbReference type="EMBL" id="FNOX01000001">
    <property type="protein sequence ID" value="SDX48230.1"/>
    <property type="molecule type" value="Genomic_DNA"/>
</dbReference>
<accession>A0A1H3C2G6</accession>